<organism evidence="2">
    <name type="scientific">viral metagenome</name>
    <dbReference type="NCBI Taxonomy" id="1070528"/>
    <lineage>
        <taxon>unclassified sequences</taxon>
        <taxon>metagenomes</taxon>
        <taxon>organismal metagenomes</taxon>
    </lineage>
</organism>
<sequence length="241" mass="27547">MAKLDPWIKVKTVHVLDEYNDLSDQEFRVWIKLMALTCRLEHIPTQQQMLNQAHYKTLKSLNNTLMTHSTTLQDILNKVLIDVQDMLKNREHQKQKMQEYRARTSPVTGNVTVTLPSREEKRREEKNIKNKERGFHPPSVDDILAYCKERKNTVNPQTFVDHYESNGWMVGKNKMKDWKAAVRNWETRGGYDDGRRGTRDGGGGPGVSATLAEWKGSGTALSPEQVAENLRRVSEITGGAG</sequence>
<evidence type="ECO:0000313" key="2">
    <source>
        <dbReference type="EMBL" id="QJA95843.1"/>
    </source>
</evidence>
<accession>A0A6M3LML6</accession>
<dbReference type="EMBL" id="MT143349">
    <property type="protein sequence ID" value="QJA95843.1"/>
    <property type="molecule type" value="Genomic_DNA"/>
</dbReference>
<feature type="region of interest" description="Disordered" evidence="1">
    <location>
        <begin position="188"/>
        <end position="241"/>
    </location>
</feature>
<proteinExistence type="predicted"/>
<gene>
    <name evidence="2" type="ORF">MM415B05140_0002</name>
</gene>
<dbReference type="AlphaFoldDB" id="A0A6M3LML6"/>
<name>A0A6M3LML6_9ZZZZ</name>
<feature type="compositionally biased region" description="Basic and acidic residues" evidence="1">
    <location>
        <begin position="188"/>
        <end position="199"/>
    </location>
</feature>
<protein>
    <submittedName>
        <fullName evidence="2">Uncharacterized protein</fullName>
    </submittedName>
</protein>
<evidence type="ECO:0000256" key="1">
    <source>
        <dbReference type="SAM" id="MobiDB-lite"/>
    </source>
</evidence>
<reference evidence="2" key="1">
    <citation type="submission" date="2020-03" db="EMBL/GenBank/DDBJ databases">
        <title>The deep terrestrial virosphere.</title>
        <authorList>
            <person name="Holmfeldt K."/>
            <person name="Nilsson E."/>
            <person name="Simone D."/>
            <person name="Lopez-Fernandez M."/>
            <person name="Wu X."/>
            <person name="de Brujin I."/>
            <person name="Lundin D."/>
            <person name="Andersson A."/>
            <person name="Bertilsson S."/>
            <person name="Dopson M."/>
        </authorList>
    </citation>
    <scope>NUCLEOTIDE SEQUENCE</scope>
    <source>
        <strain evidence="2">MM415B05140</strain>
    </source>
</reference>